<evidence type="ECO:0000313" key="4">
    <source>
        <dbReference type="EMBL" id="CAH3149302.1"/>
    </source>
</evidence>
<dbReference type="Gene3D" id="3.40.30.10">
    <property type="entry name" value="Glutaredoxin"/>
    <property type="match status" value="1"/>
</dbReference>
<dbReference type="CDD" id="cd02988">
    <property type="entry name" value="Phd_like_VIAF"/>
    <property type="match status" value="1"/>
</dbReference>
<dbReference type="Pfam" id="PF02114">
    <property type="entry name" value="Phosducin"/>
    <property type="match status" value="1"/>
</dbReference>
<comment type="caution">
    <text evidence="4">The sequence shown here is derived from an EMBL/GenBank/DDBJ whole genome shotgun (WGS) entry which is preliminary data.</text>
</comment>
<evidence type="ECO:0000256" key="2">
    <source>
        <dbReference type="SAM" id="MobiDB-lite"/>
    </source>
</evidence>
<dbReference type="PANTHER" id="PTHR45809:SF3">
    <property type="entry name" value="VIRAL IAP-ASSOCIATED FACTOR HOMOLOG"/>
    <property type="match status" value="1"/>
</dbReference>
<evidence type="ECO:0000313" key="5">
    <source>
        <dbReference type="Proteomes" id="UP001159405"/>
    </source>
</evidence>
<evidence type="ECO:0000259" key="3">
    <source>
        <dbReference type="Pfam" id="PF02114"/>
    </source>
</evidence>
<proteinExistence type="inferred from homology"/>
<dbReference type="InterPro" id="IPR036249">
    <property type="entry name" value="Thioredoxin-like_sf"/>
</dbReference>
<comment type="similarity">
    <text evidence="1">Belongs to the phosducin family.</text>
</comment>
<dbReference type="InterPro" id="IPR051498">
    <property type="entry name" value="Phosducin-like_chap/apop_reg"/>
</dbReference>
<dbReference type="PANTHER" id="PTHR45809">
    <property type="entry name" value="VIRAL IAP-ASSOCIATED FACTOR HOMOLOG"/>
    <property type="match status" value="1"/>
</dbReference>
<keyword evidence="5" id="KW-1185">Reference proteome</keyword>
<evidence type="ECO:0000256" key="1">
    <source>
        <dbReference type="ARBA" id="ARBA00009686"/>
    </source>
</evidence>
<dbReference type="InterPro" id="IPR024253">
    <property type="entry name" value="Phosducin_thioredoxin-like_dom"/>
</dbReference>
<name>A0ABN8PRL6_9CNID</name>
<sequence length="246" mass="28496">MQNPSEDTEWNDALRRHGILPQKESEVTEDQLINMVEETVQKRTGMNVVKAYEDMTLDELEELEDEEDERVLLQYRQQRIAEIQKLQQASKFGDVREISAQDYVDEVNKAGKGVWVVLHLYKSGIPLCALINQYFSRLAQKFPATKFLKSISTTCIPNYPDKHLPTIFIYFEDDMKRQFVGPLVFGGMNLKIDELEWMLSEAGAVKTDLEEDPRRRNKIHDVMTSSLRQANVKDSDSDDDDDDEDD</sequence>
<accession>A0ABN8PRL6</accession>
<organism evidence="4 5">
    <name type="scientific">Porites lobata</name>
    <dbReference type="NCBI Taxonomy" id="104759"/>
    <lineage>
        <taxon>Eukaryota</taxon>
        <taxon>Metazoa</taxon>
        <taxon>Cnidaria</taxon>
        <taxon>Anthozoa</taxon>
        <taxon>Hexacorallia</taxon>
        <taxon>Scleractinia</taxon>
        <taxon>Fungiina</taxon>
        <taxon>Poritidae</taxon>
        <taxon>Porites</taxon>
    </lineage>
</organism>
<dbReference type="SUPFAM" id="SSF52833">
    <property type="entry name" value="Thioredoxin-like"/>
    <property type="match status" value="1"/>
</dbReference>
<gene>
    <name evidence="4" type="ORF">PLOB_00047055</name>
</gene>
<protein>
    <recommendedName>
        <fullName evidence="3">Phosducin domain-containing protein</fullName>
    </recommendedName>
</protein>
<feature type="compositionally biased region" description="Acidic residues" evidence="2">
    <location>
        <begin position="236"/>
        <end position="246"/>
    </location>
</feature>
<reference evidence="4 5" key="1">
    <citation type="submission" date="2022-05" db="EMBL/GenBank/DDBJ databases">
        <authorList>
            <consortium name="Genoscope - CEA"/>
            <person name="William W."/>
        </authorList>
    </citation>
    <scope>NUCLEOTIDE SEQUENCE [LARGE SCALE GENOMIC DNA]</scope>
</reference>
<feature type="region of interest" description="Disordered" evidence="2">
    <location>
        <begin position="209"/>
        <end position="246"/>
    </location>
</feature>
<dbReference type="Proteomes" id="UP001159405">
    <property type="component" value="Unassembled WGS sequence"/>
</dbReference>
<feature type="domain" description="Phosducin" evidence="3">
    <location>
        <begin position="46"/>
        <end position="181"/>
    </location>
</feature>
<dbReference type="EMBL" id="CALNXK010000086">
    <property type="protein sequence ID" value="CAH3149302.1"/>
    <property type="molecule type" value="Genomic_DNA"/>
</dbReference>